<evidence type="ECO:0000313" key="1">
    <source>
        <dbReference type="EMBL" id="KAJ8014599.1"/>
    </source>
</evidence>
<evidence type="ECO:0000313" key="2">
    <source>
        <dbReference type="Proteomes" id="UP001157502"/>
    </source>
</evidence>
<name>A0ACC2HF64_DALPE</name>
<gene>
    <name evidence="1" type="ORF">DPEC_G00017310</name>
</gene>
<organism evidence="1 2">
    <name type="scientific">Dallia pectoralis</name>
    <name type="common">Alaska blackfish</name>
    <dbReference type="NCBI Taxonomy" id="75939"/>
    <lineage>
        <taxon>Eukaryota</taxon>
        <taxon>Metazoa</taxon>
        <taxon>Chordata</taxon>
        <taxon>Craniata</taxon>
        <taxon>Vertebrata</taxon>
        <taxon>Euteleostomi</taxon>
        <taxon>Actinopterygii</taxon>
        <taxon>Neopterygii</taxon>
        <taxon>Teleostei</taxon>
        <taxon>Protacanthopterygii</taxon>
        <taxon>Esociformes</taxon>
        <taxon>Umbridae</taxon>
        <taxon>Dallia</taxon>
    </lineage>
</organism>
<comment type="caution">
    <text evidence="1">The sequence shown here is derived from an EMBL/GenBank/DDBJ whole genome shotgun (WGS) entry which is preliminary data.</text>
</comment>
<dbReference type="EMBL" id="CM055729">
    <property type="protein sequence ID" value="KAJ8014599.1"/>
    <property type="molecule type" value="Genomic_DNA"/>
</dbReference>
<protein>
    <submittedName>
        <fullName evidence="1">Uncharacterized protein</fullName>
    </submittedName>
</protein>
<proteinExistence type="predicted"/>
<reference evidence="1" key="1">
    <citation type="submission" date="2021-05" db="EMBL/GenBank/DDBJ databases">
        <authorList>
            <person name="Pan Q."/>
            <person name="Jouanno E."/>
            <person name="Zahm M."/>
            <person name="Klopp C."/>
            <person name="Cabau C."/>
            <person name="Louis A."/>
            <person name="Berthelot C."/>
            <person name="Parey E."/>
            <person name="Roest Crollius H."/>
            <person name="Montfort J."/>
            <person name="Robinson-Rechavi M."/>
            <person name="Bouchez O."/>
            <person name="Lampietro C."/>
            <person name="Lopez Roques C."/>
            <person name="Donnadieu C."/>
            <person name="Postlethwait J."/>
            <person name="Bobe J."/>
            <person name="Dillon D."/>
            <person name="Chandos A."/>
            <person name="von Hippel F."/>
            <person name="Guiguen Y."/>
        </authorList>
    </citation>
    <scope>NUCLEOTIDE SEQUENCE</scope>
    <source>
        <strain evidence="1">YG-Jan2019</strain>
    </source>
</reference>
<dbReference type="Proteomes" id="UP001157502">
    <property type="component" value="Chromosome 2"/>
</dbReference>
<keyword evidence="2" id="KW-1185">Reference proteome</keyword>
<accession>A0ACC2HF64</accession>
<sequence length="191" mass="21362">MLCQITGNTGADMSSISQGSMEENKRAYMNLVKKLRRTPTPALHSRAHLPQVSTSTSCRCNSHCVTSSRAQSSLRRHLTASHRVTSGPPGIKQKISMDGPAARESAPRWLVRGTLGHQPEEAPHPPEPKPRSHLEALPRLQKRRSLPMSMFTEKKMVETVKLDKKCNPCCNHRLQQRKTGKKKENGVNQQD</sequence>